<dbReference type="AlphaFoldDB" id="A0A4Z2GEP1"/>
<evidence type="ECO:0000313" key="2">
    <source>
        <dbReference type="EMBL" id="TNN52026.1"/>
    </source>
</evidence>
<feature type="region of interest" description="Disordered" evidence="1">
    <location>
        <begin position="173"/>
        <end position="199"/>
    </location>
</feature>
<dbReference type="Proteomes" id="UP000314294">
    <property type="component" value="Unassembled WGS sequence"/>
</dbReference>
<reference evidence="2 3" key="1">
    <citation type="submission" date="2019-03" db="EMBL/GenBank/DDBJ databases">
        <title>First draft genome of Liparis tanakae, snailfish: a comprehensive survey of snailfish specific genes.</title>
        <authorList>
            <person name="Kim W."/>
            <person name="Song I."/>
            <person name="Jeong J.-H."/>
            <person name="Kim D."/>
            <person name="Kim S."/>
            <person name="Ryu S."/>
            <person name="Song J.Y."/>
            <person name="Lee S.K."/>
        </authorList>
    </citation>
    <scope>NUCLEOTIDE SEQUENCE [LARGE SCALE GENOMIC DNA]</scope>
    <source>
        <tissue evidence="2">Muscle</tissue>
    </source>
</reference>
<protein>
    <recommendedName>
        <fullName evidence="4">GIY-YIG domain-containing protein</fullName>
    </recommendedName>
</protein>
<evidence type="ECO:0000313" key="3">
    <source>
        <dbReference type="Proteomes" id="UP000314294"/>
    </source>
</evidence>
<comment type="caution">
    <text evidence="2">The sequence shown here is derived from an EMBL/GenBank/DDBJ whole genome shotgun (WGS) entry which is preliminary data.</text>
</comment>
<dbReference type="OrthoDB" id="8946688at2759"/>
<organism evidence="2 3">
    <name type="scientific">Liparis tanakae</name>
    <name type="common">Tanaka's snailfish</name>
    <dbReference type="NCBI Taxonomy" id="230148"/>
    <lineage>
        <taxon>Eukaryota</taxon>
        <taxon>Metazoa</taxon>
        <taxon>Chordata</taxon>
        <taxon>Craniata</taxon>
        <taxon>Vertebrata</taxon>
        <taxon>Euteleostomi</taxon>
        <taxon>Actinopterygii</taxon>
        <taxon>Neopterygii</taxon>
        <taxon>Teleostei</taxon>
        <taxon>Neoteleostei</taxon>
        <taxon>Acanthomorphata</taxon>
        <taxon>Eupercaria</taxon>
        <taxon>Perciformes</taxon>
        <taxon>Cottioidei</taxon>
        <taxon>Cottales</taxon>
        <taxon>Liparidae</taxon>
        <taxon>Liparis</taxon>
    </lineage>
</organism>
<proteinExistence type="predicted"/>
<evidence type="ECO:0008006" key="4">
    <source>
        <dbReference type="Google" id="ProtNLM"/>
    </source>
</evidence>
<dbReference type="EMBL" id="SRLO01000561">
    <property type="protein sequence ID" value="TNN52026.1"/>
    <property type="molecule type" value="Genomic_DNA"/>
</dbReference>
<keyword evidence="3" id="KW-1185">Reference proteome</keyword>
<evidence type="ECO:0000256" key="1">
    <source>
        <dbReference type="SAM" id="MobiDB-lite"/>
    </source>
</evidence>
<name>A0A4Z2GEP1_9TELE</name>
<gene>
    <name evidence="2" type="ORF">EYF80_037741</name>
</gene>
<accession>A0A4Z2GEP1</accession>
<sequence length="199" mass="22171">MSLRRGRTPLWFRGYSRRFLRIIKAEVAGAFRDGNYTAQPPAHSLDPLVLTFSEAIHDFIKKIKHNFSGARDHCAALGASRVISAFRRNKNLEDILVHTDLNKKETGKEARRVSGIGFIRLPHMTCRKLYVGETGNQLQLRVRQHLYVITSGKGTSVLYVHFKLHGPHSLQSLGLEGNSSGAGPSARRRKGGGSTDWGL</sequence>
<feature type="compositionally biased region" description="Polar residues" evidence="1">
    <location>
        <begin position="173"/>
        <end position="182"/>
    </location>
</feature>